<dbReference type="RefSeq" id="WP_129076232.1">
    <property type="nucleotide sequence ID" value="NZ_QOUX01000001.1"/>
</dbReference>
<name>A0A4Q0VWR2_9BACI</name>
<keyword evidence="2" id="KW-1185">Reference proteome</keyword>
<dbReference type="GO" id="GO:0000166">
    <property type="term" value="F:nucleotide binding"/>
    <property type="evidence" value="ECO:0007669"/>
    <property type="project" value="InterPro"/>
</dbReference>
<proteinExistence type="predicted"/>
<dbReference type="InterPro" id="IPR027417">
    <property type="entry name" value="P-loop_NTPase"/>
</dbReference>
<dbReference type="GO" id="GO:0009236">
    <property type="term" value="P:cobalamin biosynthetic process"/>
    <property type="evidence" value="ECO:0007669"/>
    <property type="project" value="UniProtKB-UniPathway"/>
</dbReference>
<dbReference type="EMBL" id="QOUX01000001">
    <property type="protein sequence ID" value="RXJ03890.1"/>
    <property type="molecule type" value="Genomic_DNA"/>
</dbReference>
<evidence type="ECO:0000313" key="1">
    <source>
        <dbReference type="EMBL" id="RXJ03890.1"/>
    </source>
</evidence>
<dbReference type="AlphaFoldDB" id="A0A4Q0VWR2"/>
<dbReference type="Pfam" id="PF02283">
    <property type="entry name" value="CobU"/>
    <property type="match status" value="1"/>
</dbReference>
<reference evidence="1 2" key="1">
    <citation type="journal article" date="2019" name="Int. J. Syst. Evol. Microbiol.">
        <title>Anaerobacillus alkaliphilus sp. nov., a novel alkaliphilic and moderately halophilic bacterium.</title>
        <authorList>
            <person name="Borsodi A.K."/>
            <person name="Aszalos J.M."/>
            <person name="Bihari P."/>
            <person name="Nagy I."/>
            <person name="Schumann P."/>
            <person name="Sproer C."/>
            <person name="Kovacs A.L."/>
            <person name="Boka K."/>
            <person name="Dobosy P."/>
            <person name="Ovari M."/>
            <person name="Szili-Kovacs T."/>
            <person name="Toth E."/>
        </authorList>
    </citation>
    <scope>NUCLEOTIDE SEQUENCE [LARGE SCALE GENOMIC DNA]</scope>
    <source>
        <strain evidence="1 2">B16-10</strain>
    </source>
</reference>
<gene>
    <name evidence="1" type="ORF">DS745_00415</name>
</gene>
<dbReference type="Gene3D" id="3.40.50.300">
    <property type="entry name" value="P-loop containing nucleotide triphosphate hydrolases"/>
    <property type="match status" value="1"/>
</dbReference>
<sequence length="146" mass="16857">MHFVVGGAFHGKKNWVIEHFCLNHKDYTWINGYSKELSLDSFELTEVKTNNVVIEGVEQLIITNQQVLISSISSFQTWVEKIKKWEDAFLNRQVIIIGTDMGKGIVPIDKQQRMNRDEVGRCFQVLSSQAREVSLIWYGLQQVLKA</sequence>
<dbReference type="GO" id="GO:0043752">
    <property type="term" value="F:adenosylcobinamide kinase activity"/>
    <property type="evidence" value="ECO:0007669"/>
    <property type="project" value="InterPro"/>
</dbReference>
<accession>A0A4Q0VWR2</accession>
<dbReference type="Proteomes" id="UP000290649">
    <property type="component" value="Unassembled WGS sequence"/>
</dbReference>
<comment type="caution">
    <text evidence="1">The sequence shown here is derived from an EMBL/GenBank/DDBJ whole genome shotgun (WGS) entry which is preliminary data.</text>
</comment>
<dbReference type="UniPathway" id="UPA00148">
    <property type="reaction ID" value="UER00236"/>
</dbReference>
<dbReference type="OrthoDB" id="1766664at2"/>
<organism evidence="1 2">
    <name type="scientific">Anaerobacillus alkaliphilus</name>
    <dbReference type="NCBI Taxonomy" id="1548597"/>
    <lineage>
        <taxon>Bacteria</taxon>
        <taxon>Bacillati</taxon>
        <taxon>Bacillota</taxon>
        <taxon>Bacilli</taxon>
        <taxon>Bacillales</taxon>
        <taxon>Bacillaceae</taxon>
        <taxon>Anaerobacillus</taxon>
    </lineage>
</organism>
<dbReference type="InterPro" id="IPR003203">
    <property type="entry name" value="CobU/CobP"/>
</dbReference>
<protein>
    <submittedName>
        <fullName evidence="1">Uncharacterized protein</fullName>
    </submittedName>
</protein>
<evidence type="ECO:0000313" key="2">
    <source>
        <dbReference type="Proteomes" id="UP000290649"/>
    </source>
</evidence>
<dbReference type="SUPFAM" id="SSF52540">
    <property type="entry name" value="P-loop containing nucleoside triphosphate hydrolases"/>
    <property type="match status" value="1"/>
</dbReference>